<proteinExistence type="predicted"/>
<sequence length="205" mass="23349">MKIIEKISISLTQFIDFSLKPSGPGKVTSVRKIKYDTYNVATDFWKALREAIPKFHEGEMSFDYLEHVALQAHDNRRARYIAAVKAYKKFLGKKEIEWFDPGKSFWTFENLSVKSAAEIGLYINDEPKLIKLYFKQDPIDKRRSKTALALMGSSTRTDTISDAAQSILDVNKGKLYIGSDNKGEEDILLALKGEAAQFIQIWNSI</sequence>
<name>A0A1I2AGU2_9BACL</name>
<dbReference type="AlphaFoldDB" id="A0A1I2AGU2"/>
<dbReference type="Proteomes" id="UP000183410">
    <property type="component" value="Unassembled WGS sequence"/>
</dbReference>
<keyword evidence="2" id="KW-1185">Reference proteome</keyword>
<accession>A0A1I2AGU2</accession>
<reference evidence="2" key="1">
    <citation type="submission" date="2016-10" db="EMBL/GenBank/DDBJ databases">
        <authorList>
            <person name="Varghese N."/>
            <person name="Submissions S."/>
        </authorList>
    </citation>
    <scope>NUCLEOTIDE SEQUENCE [LARGE SCALE GENOMIC DNA]</scope>
    <source>
        <strain evidence="2">CGMCC 1.10223</strain>
    </source>
</reference>
<protein>
    <submittedName>
        <fullName evidence="1">Uncharacterized protein</fullName>
    </submittedName>
</protein>
<dbReference type="EMBL" id="FONN01000002">
    <property type="protein sequence ID" value="SFE42768.1"/>
    <property type="molecule type" value="Genomic_DNA"/>
</dbReference>
<evidence type="ECO:0000313" key="1">
    <source>
        <dbReference type="EMBL" id="SFE42768.1"/>
    </source>
</evidence>
<organism evidence="1 2">
    <name type="scientific">Paenibacillus algorifonticola</name>
    <dbReference type="NCBI Taxonomy" id="684063"/>
    <lineage>
        <taxon>Bacteria</taxon>
        <taxon>Bacillati</taxon>
        <taxon>Bacillota</taxon>
        <taxon>Bacilli</taxon>
        <taxon>Bacillales</taxon>
        <taxon>Paenibacillaceae</taxon>
        <taxon>Paenibacillus</taxon>
    </lineage>
</organism>
<evidence type="ECO:0000313" key="2">
    <source>
        <dbReference type="Proteomes" id="UP000183410"/>
    </source>
</evidence>
<gene>
    <name evidence="1" type="ORF">SAMN04487969_102468</name>
</gene>
<dbReference type="OrthoDB" id="2906757at2"/>
<dbReference type="RefSeq" id="WP_052736893.1">
    <property type="nucleotide sequence ID" value="NZ_FONN01000002.1"/>
</dbReference>